<keyword evidence="3" id="KW-0805">Transcription regulation</keyword>
<dbReference type="Gene3D" id="4.10.240.10">
    <property type="entry name" value="Zn(2)-C6 fungal-type DNA-binding domain"/>
    <property type="match status" value="1"/>
</dbReference>
<dbReference type="CDD" id="cd00067">
    <property type="entry name" value="GAL4"/>
    <property type="match status" value="1"/>
</dbReference>
<dbReference type="GO" id="GO:0003677">
    <property type="term" value="F:DNA binding"/>
    <property type="evidence" value="ECO:0007669"/>
    <property type="project" value="UniProtKB-KW"/>
</dbReference>
<dbReference type="Pfam" id="PF00172">
    <property type="entry name" value="Zn_clus"/>
    <property type="match status" value="1"/>
</dbReference>
<gene>
    <name evidence="9" type="ORF">KVT40_003571</name>
</gene>
<feature type="region of interest" description="Disordered" evidence="7">
    <location>
        <begin position="503"/>
        <end position="576"/>
    </location>
</feature>
<dbReference type="EMBL" id="JAESVG020000004">
    <property type="protein sequence ID" value="KAG8627698.1"/>
    <property type="molecule type" value="Genomic_DNA"/>
</dbReference>
<feature type="region of interest" description="Disordered" evidence="7">
    <location>
        <begin position="122"/>
        <end position="223"/>
    </location>
</feature>
<dbReference type="InterPro" id="IPR050335">
    <property type="entry name" value="ERT1_acuK_gluconeogen_tf"/>
</dbReference>
<organism evidence="9 10">
    <name type="scientific">Elsinoe batatas</name>
    <dbReference type="NCBI Taxonomy" id="2601811"/>
    <lineage>
        <taxon>Eukaryota</taxon>
        <taxon>Fungi</taxon>
        <taxon>Dikarya</taxon>
        <taxon>Ascomycota</taxon>
        <taxon>Pezizomycotina</taxon>
        <taxon>Dothideomycetes</taxon>
        <taxon>Dothideomycetidae</taxon>
        <taxon>Myriangiales</taxon>
        <taxon>Elsinoaceae</taxon>
        <taxon>Elsinoe</taxon>
    </lineage>
</organism>
<evidence type="ECO:0000259" key="8">
    <source>
        <dbReference type="PROSITE" id="PS50048"/>
    </source>
</evidence>
<comment type="caution">
    <text evidence="9">The sequence shown here is derived from an EMBL/GenBank/DDBJ whole genome shotgun (WGS) entry which is preliminary data.</text>
</comment>
<dbReference type="SUPFAM" id="SSF57701">
    <property type="entry name" value="Zn2/Cys6 DNA-binding domain"/>
    <property type="match status" value="1"/>
</dbReference>
<dbReference type="PROSITE" id="PS50048">
    <property type="entry name" value="ZN2_CY6_FUNGAL_2"/>
    <property type="match status" value="1"/>
</dbReference>
<keyword evidence="5" id="KW-0804">Transcription</keyword>
<dbReference type="PROSITE" id="PS00463">
    <property type="entry name" value="ZN2_CY6_FUNGAL_1"/>
    <property type="match status" value="1"/>
</dbReference>
<feature type="compositionally biased region" description="Polar residues" evidence="7">
    <location>
        <begin position="480"/>
        <end position="490"/>
    </location>
</feature>
<evidence type="ECO:0000256" key="1">
    <source>
        <dbReference type="ARBA" id="ARBA00022723"/>
    </source>
</evidence>
<reference evidence="9" key="1">
    <citation type="submission" date="2021-07" db="EMBL/GenBank/DDBJ databases">
        <title>Elsinoe batatas strain:CRI-CJ2 Genome sequencing and assembly.</title>
        <authorList>
            <person name="Huang L."/>
        </authorList>
    </citation>
    <scope>NUCLEOTIDE SEQUENCE</scope>
    <source>
        <strain evidence="9">CRI-CJ2</strain>
    </source>
</reference>
<evidence type="ECO:0000256" key="5">
    <source>
        <dbReference type="ARBA" id="ARBA00023163"/>
    </source>
</evidence>
<dbReference type="Proteomes" id="UP000809789">
    <property type="component" value="Unassembled WGS sequence"/>
</dbReference>
<evidence type="ECO:0000256" key="6">
    <source>
        <dbReference type="ARBA" id="ARBA00023242"/>
    </source>
</evidence>
<keyword evidence="2" id="KW-0862">Zinc</keyword>
<feature type="region of interest" description="Disordered" evidence="7">
    <location>
        <begin position="1"/>
        <end position="51"/>
    </location>
</feature>
<evidence type="ECO:0000256" key="3">
    <source>
        <dbReference type="ARBA" id="ARBA00023015"/>
    </source>
</evidence>
<dbReference type="GO" id="GO:0008270">
    <property type="term" value="F:zinc ion binding"/>
    <property type="evidence" value="ECO:0007669"/>
    <property type="project" value="InterPro"/>
</dbReference>
<feature type="region of interest" description="Disordered" evidence="7">
    <location>
        <begin position="67"/>
        <end position="93"/>
    </location>
</feature>
<feature type="compositionally biased region" description="Basic and acidic residues" evidence="7">
    <location>
        <begin position="165"/>
        <end position="186"/>
    </location>
</feature>
<dbReference type="PANTHER" id="PTHR47659:SF4">
    <property type="entry name" value="ZN(II)2CYS6 TRANSCRIPTION FACTOR (EUROFUNG)"/>
    <property type="match status" value="1"/>
</dbReference>
<feature type="compositionally biased region" description="Polar residues" evidence="7">
    <location>
        <begin position="25"/>
        <end position="46"/>
    </location>
</feature>
<evidence type="ECO:0000313" key="10">
    <source>
        <dbReference type="Proteomes" id="UP000809789"/>
    </source>
</evidence>
<keyword evidence="6" id="KW-0539">Nucleus</keyword>
<feature type="compositionally biased region" description="Polar residues" evidence="7">
    <location>
        <begin position="432"/>
        <end position="443"/>
    </location>
</feature>
<dbReference type="InterPro" id="IPR036864">
    <property type="entry name" value="Zn2-C6_fun-type_DNA-bd_sf"/>
</dbReference>
<dbReference type="GO" id="GO:0000981">
    <property type="term" value="F:DNA-binding transcription factor activity, RNA polymerase II-specific"/>
    <property type="evidence" value="ECO:0007669"/>
    <property type="project" value="InterPro"/>
</dbReference>
<proteinExistence type="predicted"/>
<feature type="compositionally biased region" description="Polar residues" evidence="7">
    <location>
        <begin position="75"/>
        <end position="85"/>
    </location>
</feature>
<sequence>MSRSHKWLPHFPEASTETHGAGTATGDQGDSQPEGNTDRSAITPSHTTINPTHVVTHTTNLTTLSEAHAPHVPSPASQADESTTGRPGRRSKTHTLTACNNCKRAHLGCDVARPCSRCVLSGKQDTCADVPQKKRGRPRLRADSSTGSRMSRDETTLPPDTLEDPTTRYHASEHQTRSAGHRRADSMRSLQSTEGSASSTAHISPISSRDHIDPFSRMLGPARSQHPVVPTAWLDLDLNIIKADDSFTRIFGNYQGVVGRRLAEIGLPSTPDLFQTLRTKMRDERESKDPAYLPPIVIPGEDPLGPMANINVAEATRGFDPLHYILSYTFASGMQQTLATKFNLARTSRYFIIMSLPPLTPDFFAVIVGQATRAQEASVPPVTNPRTPFQIMTMFSDSRVANVLRTGASSPSDSPVDDLDTDFSMPRKFEDTQAQGSSSTVDEQNPALHTPQITPARQGGPARPGPLSSDKGKGHEHSSAGPSSVSTPHSTADLDIYRTASNESAIFSDDEGGPLSRPKPTLHDLLNKQSQPHVPVDWRPSSSGNTSIPSRKASQQGGPRESDKKRRMDISSLLHQ</sequence>
<evidence type="ECO:0000256" key="4">
    <source>
        <dbReference type="ARBA" id="ARBA00023125"/>
    </source>
</evidence>
<keyword evidence="10" id="KW-1185">Reference proteome</keyword>
<evidence type="ECO:0000256" key="7">
    <source>
        <dbReference type="SAM" id="MobiDB-lite"/>
    </source>
</evidence>
<accession>A0A8K0L8J9</accession>
<dbReference type="SMART" id="SM00066">
    <property type="entry name" value="GAL4"/>
    <property type="match status" value="1"/>
</dbReference>
<keyword evidence="1" id="KW-0479">Metal-binding</keyword>
<protein>
    <recommendedName>
        <fullName evidence="8">Zn(2)-C6 fungal-type domain-containing protein</fullName>
    </recommendedName>
</protein>
<feature type="compositionally biased region" description="Polar residues" evidence="7">
    <location>
        <begin position="188"/>
        <end position="207"/>
    </location>
</feature>
<keyword evidence="4" id="KW-0238">DNA-binding</keyword>
<dbReference type="PANTHER" id="PTHR47659">
    <property type="entry name" value="ZN(II)2CYS6 TRANSCRIPTION FACTOR (EUROFUNG)-RELATED"/>
    <property type="match status" value="1"/>
</dbReference>
<feature type="compositionally biased region" description="Polar residues" evidence="7">
    <location>
        <begin position="540"/>
        <end position="557"/>
    </location>
</feature>
<feature type="domain" description="Zn(2)-C6 fungal-type" evidence="8">
    <location>
        <begin position="98"/>
        <end position="127"/>
    </location>
</feature>
<name>A0A8K0L8J9_9PEZI</name>
<feature type="compositionally biased region" description="Basic and acidic residues" evidence="7">
    <location>
        <begin position="560"/>
        <end position="569"/>
    </location>
</feature>
<feature type="region of interest" description="Disordered" evidence="7">
    <location>
        <begin position="430"/>
        <end position="490"/>
    </location>
</feature>
<dbReference type="InterPro" id="IPR001138">
    <property type="entry name" value="Zn2Cys6_DnaBD"/>
</dbReference>
<dbReference type="AlphaFoldDB" id="A0A8K0L8J9"/>
<dbReference type="OrthoDB" id="5575144at2759"/>
<feature type="region of interest" description="Disordered" evidence="7">
    <location>
        <begin position="405"/>
        <end position="424"/>
    </location>
</feature>
<evidence type="ECO:0000313" key="9">
    <source>
        <dbReference type="EMBL" id="KAG8627698.1"/>
    </source>
</evidence>
<evidence type="ECO:0000256" key="2">
    <source>
        <dbReference type="ARBA" id="ARBA00022833"/>
    </source>
</evidence>